<feature type="region of interest" description="Disordered" evidence="1">
    <location>
        <begin position="347"/>
        <end position="368"/>
    </location>
</feature>
<organism evidence="4 5">
    <name type="scientific">Triangularia setosa</name>
    <dbReference type="NCBI Taxonomy" id="2587417"/>
    <lineage>
        <taxon>Eukaryota</taxon>
        <taxon>Fungi</taxon>
        <taxon>Dikarya</taxon>
        <taxon>Ascomycota</taxon>
        <taxon>Pezizomycotina</taxon>
        <taxon>Sordariomycetes</taxon>
        <taxon>Sordariomycetidae</taxon>
        <taxon>Sordariales</taxon>
        <taxon>Podosporaceae</taxon>
        <taxon>Triangularia</taxon>
    </lineage>
</organism>
<name>A0AAN6WE22_9PEZI</name>
<protein>
    <recommendedName>
        <fullName evidence="3">DUF2470 domain-containing protein</fullName>
    </recommendedName>
</protein>
<proteinExistence type="predicted"/>
<dbReference type="InterPro" id="IPR011009">
    <property type="entry name" value="Kinase-like_dom_sf"/>
</dbReference>
<comment type="caution">
    <text evidence="4">The sequence shown here is derived from an EMBL/GenBank/DDBJ whole genome shotgun (WGS) entry which is preliminary data.</text>
</comment>
<evidence type="ECO:0000259" key="3">
    <source>
        <dbReference type="Pfam" id="PF10615"/>
    </source>
</evidence>
<dbReference type="PANTHER" id="PTHR37783">
    <property type="entry name" value="MEMBRANE PROTEIN, PUTATIVE (AFU_ORTHOLOGUE AFUA_1G04315)-RELATED"/>
    <property type="match status" value="1"/>
</dbReference>
<dbReference type="Pfam" id="PF10615">
    <property type="entry name" value="DUF2470"/>
    <property type="match status" value="1"/>
</dbReference>
<evidence type="ECO:0000313" key="4">
    <source>
        <dbReference type="EMBL" id="KAK4179446.1"/>
    </source>
</evidence>
<evidence type="ECO:0000256" key="1">
    <source>
        <dbReference type="SAM" id="MobiDB-lite"/>
    </source>
</evidence>
<dbReference type="InterPro" id="IPR037119">
    <property type="entry name" value="Haem_oxidase_HugZ-like_sf"/>
</dbReference>
<reference evidence="4" key="2">
    <citation type="submission" date="2023-05" db="EMBL/GenBank/DDBJ databases">
        <authorList>
            <consortium name="Lawrence Berkeley National Laboratory"/>
            <person name="Steindorff A."/>
            <person name="Hensen N."/>
            <person name="Bonometti L."/>
            <person name="Westerberg I."/>
            <person name="Brannstrom I.O."/>
            <person name="Guillou S."/>
            <person name="Cros-Aarteil S."/>
            <person name="Calhoun S."/>
            <person name="Haridas S."/>
            <person name="Kuo A."/>
            <person name="Mondo S."/>
            <person name="Pangilinan J."/>
            <person name="Riley R."/>
            <person name="Labutti K."/>
            <person name="Andreopoulos B."/>
            <person name="Lipzen A."/>
            <person name="Chen C."/>
            <person name="Yanf M."/>
            <person name="Daum C."/>
            <person name="Ng V."/>
            <person name="Clum A."/>
            <person name="Ohm R."/>
            <person name="Martin F."/>
            <person name="Silar P."/>
            <person name="Natvig D."/>
            <person name="Lalanne C."/>
            <person name="Gautier V."/>
            <person name="Ament-Velasquez S.L."/>
            <person name="Kruys A."/>
            <person name="Hutchinson M.I."/>
            <person name="Powell A.J."/>
            <person name="Barry K."/>
            <person name="Miller A.N."/>
            <person name="Grigoriev I.V."/>
            <person name="Debuchy R."/>
            <person name="Gladieux P."/>
            <person name="Thoren M.H."/>
            <person name="Johannesson H."/>
        </authorList>
    </citation>
    <scope>NUCLEOTIDE SEQUENCE</scope>
    <source>
        <strain evidence="4">CBS 892.96</strain>
    </source>
</reference>
<evidence type="ECO:0000256" key="2">
    <source>
        <dbReference type="SAM" id="Phobius"/>
    </source>
</evidence>
<dbReference type="SUPFAM" id="SSF56112">
    <property type="entry name" value="Protein kinase-like (PK-like)"/>
    <property type="match status" value="1"/>
</dbReference>
<reference evidence="4" key="1">
    <citation type="journal article" date="2023" name="Mol. Phylogenet. Evol.">
        <title>Genome-scale phylogeny and comparative genomics of the fungal order Sordariales.</title>
        <authorList>
            <person name="Hensen N."/>
            <person name="Bonometti L."/>
            <person name="Westerberg I."/>
            <person name="Brannstrom I.O."/>
            <person name="Guillou S."/>
            <person name="Cros-Aarteil S."/>
            <person name="Calhoun S."/>
            <person name="Haridas S."/>
            <person name="Kuo A."/>
            <person name="Mondo S."/>
            <person name="Pangilinan J."/>
            <person name="Riley R."/>
            <person name="LaButti K."/>
            <person name="Andreopoulos B."/>
            <person name="Lipzen A."/>
            <person name="Chen C."/>
            <person name="Yan M."/>
            <person name="Daum C."/>
            <person name="Ng V."/>
            <person name="Clum A."/>
            <person name="Steindorff A."/>
            <person name="Ohm R.A."/>
            <person name="Martin F."/>
            <person name="Silar P."/>
            <person name="Natvig D.O."/>
            <person name="Lalanne C."/>
            <person name="Gautier V."/>
            <person name="Ament-Velasquez S.L."/>
            <person name="Kruys A."/>
            <person name="Hutchinson M.I."/>
            <person name="Powell A.J."/>
            <person name="Barry K."/>
            <person name="Miller A.N."/>
            <person name="Grigoriev I.V."/>
            <person name="Debuchy R."/>
            <person name="Gladieux P."/>
            <person name="Hiltunen Thoren M."/>
            <person name="Johannesson H."/>
        </authorList>
    </citation>
    <scope>NUCLEOTIDE SEQUENCE</scope>
    <source>
        <strain evidence="4">CBS 892.96</strain>
    </source>
</reference>
<feature type="transmembrane region" description="Helical" evidence="2">
    <location>
        <begin position="198"/>
        <end position="218"/>
    </location>
</feature>
<dbReference type="InterPro" id="IPR019595">
    <property type="entry name" value="DUF2470"/>
</dbReference>
<dbReference type="AlphaFoldDB" id="A0AAN6WE22"/>
<feature type="compositionally biased region" description="Polar residues" evidence="1">
    <location>
        <begin position="351"/>
        <end position="361"/>
    </location>
</feature>
<keyword evidence="5" id="KW-1185">Reference proteome</keyword>
<feature type="domain" description="DUF2470" evidence="3">
    <location>
        <begin position="14"/>
        <end position="87"/>
    </location>
</feature>
<feature type="transmembrane region" description="Helical" evidence="2">
    <location>
        <begin position="123"/>
        <end position="144"/>
    </location>
</feature>
<keyword evidence="2" id="KW-0472">Membrane</keyword>
<dbReference type="Gene3D" id="3.20.180.10">
    <property type="entry name" value="PNP-oxidase-like"/>
    <property type="match status" value="1"/>
</dbReference>
<keyword evidence="2" id="KW-0812">Transmembrane</keyword>
<gene>
    <name evidence="4" type="ORF">QBC36DRAFT_375925</name>
</gene>
<dbReference type="PANTHER" id="PTHR37783:SF1">
    <property type="entry name" value="MEMBRANE PROTEIN, PUTATIVE (AFU_ORTHOLOGUE AFUA_1G04315)-RELATED"/>
    <property type="match status" value="1"/>
</dbReference>
<feature type="transmembrane region" description="Helical" evidence="2">
    <location>
        <begin position="164"/>
        <end position="186"/>
    </location>
</feature>
<sequence>MADEDLIPVSQKVRTIAHMNNDHRLDLQHILQHYNNLNDYEARDPEMVDINLQFMTVKTPHTGRTHYVKFEPELSNWSERRVKLVDMTHKARASLGLEVLEEGSHEQEKVVVKEYMPPRPLDWIIFLAVLFYYFNFFFAVKLGVLDGREHILDAFWPFGGHEGWMWLTKTIFWPVIGIHLAEAAWLERSRLSKYGVERGGWVWLLWMGSCFIEGGMSFQRFDICVEKAKEKQGKRQRMNDSILSAPTIGHWWLLTLADFRRLLCRALTALIHFKILHEDVKLDNFHLTDDKVMIVDLEQASEEPFSDEDPGFGIKSTVYLLVAFYERNQNFFWEEGLASIGTGKRQDSLRSVRTPQGQSLTPFPDPHDPSAGKIQARLYRGGQYDQNFGVTHPQSSWISFL</sequence>
<dbReference type="Proteomes" id="UP001302321">
    <property type="component" value="Unassembled WGS sequence"/>
</dbReference>
<evidence type="ECO:0000313" key="5">
    <source>
        <dbReference type="Proteomes" id="UP001302321"/>
    </source>
</evidence>
<accession>A0AAN6WE22</accession>
<keyword evidence="2" id="KW-1133">Transmembrane helix</keyword>
<dbReference type="EMBL" id="MU866116">
    <property type="protein sequence ID" value="KAK4179446.1"/>
    <property type="molecule type" value="Genomic_DNA"/>
</dbReference>